<evidence type="ECO:0000256" key="10">
    <source>
        <dbReference type="SAM" id="SignalP"/>
    </source>
</evidence>
<keyword evidence="5 10" id="KW-0732">Signal</keyword>
<evidence type="ECO:0000256" key="8">
    <source>
        <dbReference type="ARBA" id="ARBA00023136"/>
    </source>
</evidence>
<evidence type="ECO:0000256" key="6">
    <source>
        <dbReference type="ARBA" id="ARBA00022989"/>
    </source>
</evidence>
<dbReference type="Gene3D" id="2.60.40.1220">
    <property type="match status" value="1"/>
</dbReference>
<sequence>MRSVLLVLAGVLAALLAGAGQAAAHASLLGTQPAPSSTLATPPTSVTLNFGEPVQVTPQGIHVLGPDGSTVDDQKAGQVGGRSDTVGVAIKAQGQGTYTVSWHVVSADSHPVSGAFTFSVGHATVAAATATVGSPAVAVLYWIFRVLGYVAFAGLAGSLGFLFLCWPNGSIRKRLIWGSWATLAVATAADAVLQGPYGAGVGLDHAFDGGLLAVTMGIPIGTGLAVRMSLLALTAPVIADAYPFGRRTIAAVLLNGLAATWSISGHDAGAARLPADILHLDAMALWVGGLAVILLAKPPAEAIARFSRLALATVGVLIATGIYQSWQQLGALDTDYARLLAVKVGVVLAILGAAWFSRRWLKTERVRRSVLVESLGALTVLALTAALVTTNPTAPSTTDQGPLAFDTGGPGGKGKLQIGVLPSTVGPNIISVTVTNGAGTRIDVAELNAQLSLPDKGIAPMTVPIRHTGMGMGGYRAGSTELPFAGRWRLAITVRTSDFDETTVVRQIEVT</sequence>
<evidence type="ECO:0000256" key="5">
    <source>
        <dbReference type="ARBA" id="ARBA00022729"/>
    </source>
</evidence>
<proteinExistence type="predicted"/>
<dbReference type="GO" id="GO:0042597">
    <property type="term" value="C:periplasmic space"/>
    <property type="evidence" value="ECO:0007669"/>
    <property type="project" value="InterPro"/>
</dbReference>
<dbReference type="PANTHER" id="PTHR34820">
    <property type="entry name" value="INNER MEMBRANE PROTEIN YEBZ"/>
    <property type="match status" value="1"/>
</dbReference>
<evidence type="ECO:0000256" key="7">
    <source>
        <dbReference type="ARBA" id="ARBA00023008"/>
    </source>
</evidence>
<dbReference type="Pfam" id="PF04234">
    <property type="entry name" value="CopC"/>
    <property type="match status" value="1"/>
</dbReference>
<evidence type="ECO:0000256" key="9">
    <source>
        <dbReference type="SAM" id="Phobius"/>
    </source>
</evidence>
<accession>A0A3E0GYK0</accession>
<feature type="signal peptide" evidence="10">
    <location>
        <begin position="1"/>
        <end position="22"/>
    </location>
</feature>
<evidence type="ECO:0000256" key="3">
    <source>
        <dbReference type="ARBA" id="ARBA00022692"/>
    </source>
</evidence>
<feature type="transmembrane region" description="Helical" evidence="9">
    <location>
        <begin position="213"/>
        <end position="235"/>
    </location>
</feature>
<keyword evidence="2" id="KW-1003">Cell membrane</keyword>
<evidence type="ECO:0000256" key="1">
    <source>
        <dbReference type="ARBA" id="ARBA00004651"/>
    </source>
</evidence>
<protein>
    <submittedName>
        <fullName evidence="13">Copper transport protein</fullName>
    </submittedName>
</protein>
<evidence type="ECO:0000313" key="13">
    <source>
        <dbReference type="EMBL" id="REH32630.1"/>
    </source>
</evidence>
<keyword evidence="7" id="KW-0186">Copper</keyword>
<feature type="domain" description="CopC" evidence="11">
    <location>
        <begin position="25"/>
        <end position="120"/>
    </location>
</feature>
<dbReference type="InterPro" id="IPR007348">
    <property type="entry name" value="CopC_dom"/>
</dbReference>
<evidence type="ECO:0000313" key="14">
    <source>
        <dbReference type="Proteomes" id="UP000256269"/>
    </source>
</evidence>
<keyword evidence="4" id="KW-0479">Metal-binding</keyword>
<feature type="transmembrane region" description="Helical" evidence="9">
    <location>
        <begin position="139"/>
        <end position="163"/>
    </location>
</feature>
<feature type="transmembrane region" description="Helical" evidence="9">
    <location>
        <begin position="277"/>
        <end position="296"/>
    </location>
</feature>
<dbReference type="GO" id="GO:0005507">
    <property type="term" value="F:copper ion binding"/>
    <property type="evidence" value="ECO:0007669"/>
    <property type="project" value="InterPro"/>
</dbReference>
<feature type="domain" description="Copper resistance protein D" evidence="12">
    <location>
        <begin position="301"/>
        <end position="387"/>
    </location>
</feature>
<dbReference type="InterPro" id="IPR008457">
    <property type="entry name" value="Cu-R_CopD_dom"/>
</dbReference>
<dbReference type="GO" id="GO:0005886">
    <property type="term" value="C:plasma membrane"/>
    <property type="evidence" value="ECO:0007669"/>
    <property type="project" value="UniProtKB-SubCell"/>
</dbReference>
<dbReference type="Proteomes" id="UP000256269">
    <property type="component" value="Unassembled WGS sequence"/>
</dbReference>
<feature type="transmembrane region" description="Helical" evidence="9">
    <location>
        <begin position="308"/>
        <end position="326"/>
    </location>
</feature>
<comment type="caution">
    <text evidence="13">The sequence shown here is derived from an EMBL/GenBank/DDBJ whole genome shotgun (WGS) entry which is preliminary data.</text>
</comment>
<reference evidence="13 14" key="1">
    <citation type="submission" date="2018-08" db="EMBL/GenBank/DDBJ databases">
        <title>Genomic Encyclopedia of Archaeal and Bacterial Type Strains, Phase II (KMG-II): from individual species to whole genera.</title>
        <authorList>
            <person name="Goeker M."/>
        </authorList>
    </citation>
    <scope>NUCLEOTIDE SEQUENCE [LARGE SCALE GENOMIC DNA]</scope>
    <source>
        <strain evidence="13 14">DSM 45791</strain>
    </source>
</reference>
<dbReference type="SUPFAM" id="SSF81296">
    <property type="entry name" value="E set domains"/>
    <property type="match status" value="1"/>
</dbReference>
<feature type="transmembrane region" description="Helical" evidence="9">
    <location>
        <begin position="175"/>
        <end position="193"/>
    </location>
</feature>
<dbReference type="OrthoDB" id="5242236at2"/>
<dbReference type="PANTHER" id="PTHR34820:SF4">
    <property type="entry name" value="INNER MEMBRANE PROTEIN YEBZ"/>
    <property type="match status" value="1"/>
</dbReference>
<keyword evidence="14" id="KW-1185">Reference proteome</keyword>
<feature type="chain" id="PRO_5039034513" evidence="10">
    <location>
        <begin position="23"/>
        <end position="511"/>
    </location>
</feature>
<feature type="transmembrane region" description="Helical" evidence="9">
    <location>
        <begin position="247"/>
        <end position="265"/>
    </location>
</feature>
<dbReference type="AlphaFoldDB" id="A0A3E0GYK0"/>
<comment type="subcellular location">
    <subcellularLocation>
        <location evidence="1">Cell membrane</location>
        <topology evidence="1">Multi-pass membrane protein</topology>
    </subcellularLocation>
</comment>
<gene>
    <name evidence="13" type="ORF">BCF44_121179</name>
</gene>
<name>A0A3E0GYK0_9PSEU</name>
<keyword evidence="6 9" id="KW-1133">Transmembrane helix</keyword>
<dbReference type="InterPro" id="IPR032694">
    <property type="entry name" value="CopC/D"/>
</dbReference>
<evidence type="ECO:0000259" key="12">
    <source>
        <dbReference type="Pfam" id="PF05425"/>
    </source>
</evidence>
<dbReference type="Pfam" id="PF05425">
    <property type="entry name" value="CopD"/>
    <property type="match status" value="1"/>
</dbReference>
<keyword evidence="8 9" id="KW-0472">Membrane</keyword>
<evidence type="ECO:0000256" key="2">
    <source>
        <dbReference type="ARBA" id="ARBA00022475"/>
    </source>
</evidence>
<keyword evidence="3 9" id="KW-0812">Transmembrane</keyword>
<dbReference type="GO" id="GO:0046688">
    <property type="term" value="P:response to copper ion"/>
    <property type="evidence" value="ECO:0007669"/>
    <property type="project" value="InterPro"/>
</dbReference>
<dbReference type="InterPro" id="IPR014755">
    <property type="entry name" value="Cu-Rt/internalin_Ig-like"/>
</dbReference>
<feature type="transmembrane region" description="Helical" evidence="9">
    <location>
        <begin position="338"/>
        <end position="357"/>
    </location>
</feature>
<dbReference type="GO" id="GO:0006825">
    <property type="term" value="P:copper ion transport"/>
    <property type="evidence" value="ECO:0007669"/>
    <property type="project" value="InterPro"/>
</dbReference>
<evidence type="ECO:0000256" key="4">
    <source>
        <dbReference type="ARBA" id="ARBA00022723"/>
    </source>
</evidence>
<dbReference type="EMBL" id="QUNO01000021">
    <property type="protein sequence ID" value="REH32630.1"/>
    <property type="molecule type" value="Genomic_DNA"/>
</dbReference>
<organism evidence="13 14">
    <name type="scientific">Kutzneria buriramensis</name>
    <dbReference type="NCBI Taxonomy" id="1045776"/>
    <lineage>
        <taxon>Bacteria</taxon>
        <taxon>Bacillati</taxon>
        <taxon>Actinomycetota</taxon>
        <taxon>Actinomycetes</taxon>
        <taxon>Pseudonocardiales</taxon>
        <taxon>Pseudonocardiaceae</taxon>
        <taxon>Kutzneria</taxon>
    </lineage>
</organism>
<dbReference type="RefSeq" id="WP_116180737.1">
    <property type="nucleotide sequence ID" value="NZ_CP144375.1"/>
</dbReference>
<evidence type="ECO:0000259" key="11">
    <source>
        <dbReference type="Pfam" id="PF04234"/>
    </source>
</evidence>
<dbReference type="InterPro" id="IPR014756">
    <property type="entry name" value="Ig_E-set"/>
</dbReference>